<reference evidence="17" key="1">
    <citation type="submission" date="2023-04" db="EMBL/GenBank/DDBJ databases">
        <title>Aspergillus oryzae var. brunneus NBRC 4377.</title>
        <authorList>
            <person name="Ichikawa N."/>
            <person name="Sato H."/>
            <person name="Tonouchi N."/>
        </authorList>
    </citation>
    <scope>NUCLEOTIDE SEQUENCE</scope>
    <source>
        <strain evidence="17">NBRC 4377</strain>
    </source>
</reference>
<keyword evidence="10 16" id="KW-0326">Glycosidase</keyword>
<keyword evidence="11" id="KW-0961">Cell wall biogenesis/degradation</keyword>
<dbReference type="InterPro" id="IPR011050">
    <property type="entry name" value="Pectin_lyase_fold/virulence"/>
</dbReference>
<dbReference type="Proteomes" id="UP001165189">
    <property type="component" value="Unassembled WGS sequence"/>
</dbReference>
<evidence type="ECO:0000256" key="11">
    <source>
        <dbReference type="ARBA" id="ARBA00023316"/>
    </source>
</evidence>
<dbReference type="Pfam" id="PF00295">
    <property type="entry name" value="Glyco_hydro_28"/>
    <property type="match status" value="1"/>
</dbReference>
<comment type="caution">
    <text evidence="17">The sequence shown here is derived from an EMBL/GenBank/DDBJ whole genome shotgun (WGS) entry which is preliminary data.</text>
</comment>
<evidence type="ECO:0000256" key="9">
    <source>
        <dbReference type="ARBA" id="ARBA00023277"/>
    </source>
</evidence>
<comment type="similarity">
    <text evidence="2 16">Belongs to the glycosyl hydrolase 28 family.</text>
</comment>
<evidence type="ECO:0000256" key="6">
    <source>
        <dbReference type="ARBA" id="ARBA00022801"/>
    </source>
</evidence>
<dbReference type="InterPro" id="IPR000743">
    <property type="entry name" value="Glyco_hydro_28"/>
</dbReference>
<dbReference type="SUPFAM" id="SSF51126">
    <property type="entry name" value="Pectin lyase-like"/>
    <property type="match status" value="1"/>
</dbReference>
<evidence type="ECO:0000256" key="1">
    <source>
        <dbReference type="ARBA" id="ARBA00004613"/>
    </source>
</evidence>
<gene>
    <name evidence="17" type="ORF">Aory05_000487800</name>
</gene>
<evidence type="ECO:0000256" key="15">
    <source>
        <dbReference type="ARBA" id="ARBA00048766"/>
    </source>
</evidence>
<evidence type="ECO:0000256" key="14">
    <source>
        <dbReference type="ARBA" id="ARBA00038933"/>
    </source>
</evidence>
<dbReference type="EC" id="3.2.1.67" evidence="14"/>
<evidence type="ECO:0000313" key="17">
    <source>
        <dbReference type="EMBL" id="GMG46023.1"/>
    </source>
</evidence>
<dbReference type="InterPro" id="IPR012334">
    <property type="entry name" value="Pectin_lyas_fold"/>
</dbReference>
<dbReference type="EMBL" id="BSYB01000017">
    <property type="protein sequence ID" value="GMG46023.1"/>
    <property type="molecule type" value="Genomic_DNA"/>
</dbReference>
<keyword evidence="8" id="KW-0325">Glycoprotein</keyword>
<keyword evidence="6 16" id="KW-0378">Hydrolase</keyword>
<evidence type="ECO:0000256" key="8">
    <source>
        <dbReference type="ARBA" id="ARBA00023180"/>
    </source>
</evidence>
<dbReference type="PANTHER" id="PTHR31736">
    <property type="match status" value="1"/>
</dbReference>
<keyword evidence="4" id="KW-0732">Signal</keyword>
<keyword evidence="5" id="KW-0677">Repeat</keyword>
<accession>A0ABQ6KVB3</accession>
<keyword evidence="7" id="KW-1015">Disulfide bond</keyword>
<keyword evidence="3" id="KW-0964">Secreted</keyword>
<evidence type="ECO:0000256" key="2">
    <source>
        <dbReference type="ARBA" id="ARBA00008834"/>
    </source>
</evidence>
<evidence type="ECO:0000256" key="5">
    <source>
        <dbReference type="ARBA" id="ARBA00022737"/>
    </source>
</evidence>
<evidence type="ECO:0000256" key="12">
    <source>
        <dbReference type="ARBA" id="ARBA00023326"/>
    </source>
</evidence>
<comment type="catalytic activity">
    <reaction evidence="15">
        <text>[(1-&gt;4)-alpha-D-galacturonosyl](n) + H2O = alpha-D-galacturonate + [(1-&gt;4)-alpha-D-galacturonosyl](n-1)</text>
        <dbReference type="Rhea" id="RHEA:14117"/>
        <dbReference type="Rhea" id="RHEA-COMP:14570"/>
        <dbReference type="Rhea" id="RHEA-COMP:14572"/>
        <dbReference type="ChEBI" id="CHEBI:15377"/>
        <dbReference type="ChEBI" id="CHEBI:58658"/>
        <dbReference type="ChEBI" id="CHEBI:140523"/>
        <dbReference type="EC" id="3.2.1.67"/>
    </reaction>
</comment>
<evidence type="ECO:0000256" key="3">
    <source>
        <dbReference type="ARBA" id="ARBA00022525"/>
    </source>
</evidence>
<organism evidence="17 18">
    <name type="scientific">Aspergillus oryzae var. brunneus</name>
    <dbReference type="NCBI Taxonomy" id="332754"/>
    <lineage>
        <taxon>Eukaryota</taxon>
        <taxon>Fungi</taxon>
        <taxon>Dikarya</taxon>
        <taxon>Ascomycota</taxon>
        <taxon>Pezizomycotina</taxon>
        <taxon>Eurotiomycetes</taxon>
        <taxon>Eurotiomycetidae</taxon>
        <taxon>Eurotiales</taxon>
        <taxon>Aspergillaceae</taxon>
        <taxon>Aspergillus</taxon>
        <taxon>Aspergillus subgen. Circumdati</taxon>
    </lineage>
</organism>
<comment type="subcellular location">
    <subcellularLocation>
        <location evidence="1">Secreted</location>
    </subcellularLocation>
</comment>
<evidence type="ECO:0000256" key="7">
    <source>
        <dbReference type="ARBA" id="ARBA00023157"/>
    </source>
</evidence>
<protein>
    <recommendedName>
        <fullName evidence="14">galacturonan 1,4-alpha-galacturonidase</fullName>
        <ecNumber evidence="14">3.2.1.67</ecNumber>
    </recommendedName>
</protein>
<dbReference type="PANTHER" id="PTHR31736:SF12">
    <property type="entry name" value="EXO-POLYGALACTURONASE, PUTATIVE-RELATED"/>
    <property type="match status" value="1"/>
</dbReference>
<evidence type="ECO:0000256" key="4">
    <source>
        <dbReference type="ARBA" id="ARBA00022729"/>
    </source>
</evidence>
<evidence type="ECO:0000313" key="18">
    <source>
        <dbReference type="Proteomes" id="UP001165189"/>
    </source>
</evidence>
<comment type="function">
    <text evidence="13">Specific in hydrolyzing the terminal glycosidic bond of polygalacturonic acid and oligogalacturonates.</text>
</comment>
<proteinExistence type="inferred from homology"/>
<keyword evidence="9" id="KW-0119">Carbohydrate metabolism</keyword>
<keyword evidence="18" id="KW-1185">Reference proteome</keyword>
<evidence type="ECO:0000256" key="10">
    <source>
        <dbReference type="ARBA" id="ARBA00023295"/>
    </source>
</evidence>
<dbReference type="Gene3D" id="2.160.20.10">
    <property type="entry name" value="Single-stranded right-handed beta-helix, Pectin lyase-like"/>
    <property type="match status" value="1"/>
</dbReference>
<sequence length="385" mass="42442">MGPELPQVKRGQALRGFDVDLHVGHASPLVHVQGKNCTVKPLGHGQDDVPNILHAVEKCGQTPGGRISLPAPYTYRINQRMTTHLESSTLEVGGMLLFSDDITYWVNNSYRIDFQNQSTAWRITGHDYVVDGGPERGGIDGNGQLWYTWAKGGSNVFGRPMPLHVLNSTRAVLRNIAIRQPQFWAVLVESSSHVELDNFYVNATNSDPNATEDTVWIQNTDGIDTYRSDHVTITNWVYEGGDDAVAFKPNSTNIHVENVTVYGGPGIAFGSLGQYPDSNAQRTATHRLTEPSLSYLFDQNVTQYCDTSTFRFDDLHFRNISGNGLATPTNYTGRNITFAVSMICSKEAPCTDITFEDVDIKLPESYSGKSVLCENAGVQGLECNS</sequence>
<evidence type="ECO:0000256" key="13">
    <source>
        <dbReference type="ARBA" id="ARBA00037312"/>
    </source>
</evidence>
<evidence type="ECO:0000256" key="16">
    <source>
        <dbReference type="RuleBase" id="RU361169"/>
    </source>
</evidence>
<name>A0ABQ6KVB3_ASPOZ</name>
<keyword evidence="12" id="KW-0624">Polysaccharide degradation</keyword>